<keyword evidence="3" id="KW-1185">Reference proteome</keyword>
<feature type="compositionally biased region" description="Polar residues" evidence="1">
    <location>
        <begin position="47"/>
        <end position="60"/>
    </location>
</feature>
<evidence type="ECO:0000313" key="2">
    <source>
        <dbReference type="EMBL" id="PKI50004.1"/>
    </source>
</evidence>
<name>A0A2I0J186_PUNGR</name>
<reference evidence="2 3" key="1">
    <citation type="submission" date="2017-11" db="EMBL/GenBank/DDBJ databases">
        <title>De-novo sequencing of pomegranate (Punica granatum L.) genome.</title>
        <authorList>
            <person name="Akparov Z."/>
            <person name="Amiraslanov A."/>
            <person name="Hajiyeva S."/>
            <person name="Abbasov M."/>
            <person name="Kaur K."/>
            <person name="Hamwieh A."/>
            <person name="Solovyev V."/>
            <person name="Salamov A."/>
            <person name="Braich B."/>
            <person name="Kosarev P."/>
            <person name="Mahmoud A."/>
            <person name="Hajiyev E."/>
            <person name="Babayeva S."/>
            <person name="Izzatullayeva V."/>
            <person name="Mammadov A."/>
            <person name="Mammadov A."/>
            <person name="Sharifova S."/>
            <person name="Ojaghi J."/>
            <person name="Eynullazada K."/>
            <person name="Bayramov B."/>
            <person name="Abdulazimova A."/>
            <person name="Shahmuradov I."/>
        </authorList>
    </citation>
    <scope>NUCLEOTIDE SEQUENCE [LARGE SCALE GENOMIC DNA]</scope>
    <source>
        <strain evidence="3">cv. AG2017</strain>
        <tissue evidence="2">Leaf</tissue>
    </source>
</reference>
<gene>
    <name evidence="2" type="ORF">CRG98_029591</name>
</gene>
<sequence length="158" mass="17795">MCYLRKVVSTRVINRKYFPHGWQKRRFCPFEAGGPKLGADNRHSRSEPSSATDLSGSRTPSPFYHRNAIPQETRNKDIFDPPVTTLTDGSDNMPPINAIDGMCPDQAPNLLTVGSSKEEFATAIELDFLHRANSDTYSPRRKTVRKPIFNKHPAHTKA</sequence>
<organism evidence="2 3">
    <name type="scientific">Punica granatum</name>
    <name type="common">Pomegranate</name>
    <dbReference type="NCBI Taxonomy" id="22663"/>
    <lineage>
        <taxon>Eukaryota</taxon>
        <taxon>Viridiplantae</taxon>
        <taxon>Streptophyta</taxon>
        <taxon>Embryophyta</taxon>
        <taxon>Tracheophyta</taxon>
        <taxon>Spermatophyta</taxon>
        <taxon>Magnoliopsida</taxon>
        <taxon>eudicotyledons</taxon>
        <taxon>Gunneridae</taxon>
        <taxon>Pentapetalae</taxon>
        <taxon>rosids</taxon>
        <taxon>malvids</taxon>
        <taxon>Myrtales</taxon>
        <taxon>Lythraceae</taxon>
        <taxon>Punica</taxon>
    </lineage>
</organism>
<comment type="caution">
    <text evidence="2">The sequence shown here is derived from an EMBL/GenBank/DDBJ whole genome shotgun (WGS) entry which is preliminary data.</text>
</comment>
<dbReference type="Proteomes" id="UP000233551">
    <property type="component" value="Unassembled WGS sequence"/>
</dbReference>
<protein>
    <submittedName>
        <fullName evidence="2">Uncharacterized protein</fullName>
    </submittedName>
</protein>
<evidence type="ECO:0000256" key="1">
    <source>
        <dbReference type="SAM" id="MobiDB-lite"/>
    </source>
</evidence>
<accession>A0A2I0J186</accession>
<feature type="region of interest" description="Disordered" evidence="1">
    <location>
        <begin position="36"/>
        <end position="95"/>
    </location>
</feature>
<dbReference type="EMBL" id="PGOL01002160">
    <property type="protein sequence ID" value="PKI50004.1"/>
    <property type="molecule type" value="Genomic_DNA"/>
</dbReference>
<evidence type="ECO:0000313" key="3">
    <source>
        <dbReference type="Proteomes" id="UP000233551"/>
    </source>
</evidence>
<dbReference type="AlphaFoldDB" id="A0A2I0J186"/>
<proteinExistence type="predicted"/>